<keyword evidence="2" id="KW-1185">Reference proteome</keyword>
<dbReference type="EMBL" id="JACGWO010000006">
    <property type="protein sequence ID" value="KAK4425664.1"/>
    <property type="molecule type" value="Genomic_DNA"/>
</dbReference>
<sequence>MRLQPTANKRSITIHDGRDFHYSQMEGNAQKKLRKLPHVFSKVLELPFRSDADVNVEERPDFFRFVAEIKVDGQSGHVRAHAVEIHPGVIKIVVRDDHKPKRGGGVDLFLDKLEVDMWRFRLPSSARPELAKAAFVAGVLIVTVPKGGPSRAEGGEVWGAGSRIILVQ</sequence>
<gene>
    <name evidence="1" type="ORF">Salat_1760400</name>
</gene>
<proteinExistence type="predicted"/>
<dbReference type="SUPFAM" id="SSF49764">
    <property type="entry name" value="HSP20-like chaperones"/>
    <property type="match status" value="1"/>
</dbReference>
<evidence type="ECO:0000313" key="2">
    <source>
        <dbReference type="Proteomes" id="UP001293254"/>
    </source>
</evidence>
<dbReference type="PANTHER" id="PTHR33879">
    <property type="entry name" value="17.6 KDA CLASS II HEAT SHOCK PROTEIN-RELATED"/>
    <property type="match status" value="1"/>
</dbReference>
<reference evidence="1" key="1">
    <citation type="submission" date="2020-06" db="EMBL/GenBank/DDBJ databases">
        <authorList>
            <person name="Li T."/>
            <person name="Hu X."/>
            <person name="Zhang T."/>
            <person name="Song X."/>
            <person name="Zhang H."/>
            <person name="Dai N."/>
            <person name="Sheng W."/>
            <person name="Hou X."/>
            <person name="Wei L."/>
        </authorList>
    </citation>
    <scope>NUCLEOTIDE SEQUENCE</scope>
    <source>
        <strain evidence="1">3651</strain>
        <tissue evidence="1">Leaf</tissue>
    </source>
</reference>
<dbReference type="PANTHER" id="PTHR33879:SF11">
    <property type="entry name" value="SHSP DOMAIN-CONTAINING PROTEIN"/>
    <property type="match status" value="1"/>
</dbReference>
<evidence type="ECO:0000313" key="1">
    <source>
        <dbReference type="EMBL" id="KAK4425664.1"/>
    </source>
</evidence>
<accession>A0AAE1Y8J1</accession>
<comment type="caution">
    <text evidence="1">The sequence shown here is derived from an EMBL/GenBank/DDBJ whole genome shotgun (WGS) entry which is preliminary data.</text>
</comment>
<dbReference type="InterPro" id="IPR008978">
    <property type="entry name" value="HSP20-like_chaperone"/>
</dbReference>
<dbReference type="Proteomes" id="UP001293254">
    <property type="component" value="Unassembled WGS sequence"/>
</dbReference>
<organism evidence="1 2">
    <name type="scientific">Sesamum alatum</name>
    <dbReference type="NCBI Taxonomy" id="300844"/>
    <lineage>
        <taxon>Eukaryota</taxon>
        <taxon>Viridiplantae</taxon>
        <taxon>Streptophyta</taxon>
        <taxon>Embryophyta</taxon>
        <taxon>Tracheophyta</taxon>
        <taxon>Spermatophyta</taxon>
        <taxon>Magnoliopsida</taxon>
        <taxon>eudicotyledons</taxon>
        <taxon>Gunneridae</taxon>
        <taxon>Pentapetalae</taxon>
        <taxon>asterids</taxon>
        <taxon>lamiids</taxon>
        <taxon>Lamiales</taxon>
        <taxon>Pedaliaceae</taxon>
        <taxon>Sesamum</taxon>
    </lineage>
</organism>
<evidence type="ECO:0008006" key="3">
    <source>
        <dbReference type="Google" id="ProtNLM"/>
    </source>
</evidence>
<dbReference type="CDD" id="cd00298">
    <property type="entry name" value="ACD_sHsps_p23-like"/>
    <property type="match status" value="1"/>
</dbReference>
<name>A0AAE1Y8J1_9LAMI</name>
<protein>
    <recommendedName>
        <fullName evidence="3">SHSP domain-containing protein</fullName>
    </recommendedName>
</protein>
<reference evidence="1" key="2">
    <citation type="journal article" date="2024" name="Plant">
        <title>Genomic evolution and insights into agronomic trait innovations of Sesamum species.</title>
        <authorList>
            <person name="Miao H."/>
            <person name="Wang L."/>
            <person name="Qu L."/>
            <person name="Liu H."/>
            <person name="Sun Y."/>
            <person name="Le M."/>
            <person name="Wang Q."/>
            <person name="Wei S."/>
            <person name="Zheng Y."/>
            <person name="Lin W."/>
            <person name="Duan Y."/>
            <person name="Cao H."/>
            <person name="Xiong S."/>
            <person name="Wang X."/>
            <person name="Wei L."/>
            <person name="Li C."/>
            <person name="Ma Q."/>
            <person name="Ju M."/>
            <person name="Zhao R."/>
            <person name="Li G."/>
            <person name="Mu C."/>
            <person name="Tian Q."/>
            <person name="Mei H."/>
            <person name="Zhang T."/>
            <person name="Gao T."/>
            <person name="Zhang H."/>
        </authorList>
    </citation>
    <scope>NUCLEOTIDE SEQUENCE</scope>
    <source>
        <strain evidence="1">3651</strain>
    </source>
</reference>
<dbReference type="AlphaFoldDB" id="A0AAE1Y8J1"/>